<dbReference type="RefSeq" id="WP_379595373.1">
    <property type="nucleotide sequence ID" value="NZ_JBHRTN010000008.1"/>
</dbReference>
<sequence length="66" mass="7479">MTPDDNLRVLRQQARAARRDHIADTIGHVPTTPAGERLPRVQRMLAGLDEALELPRSDRKAERPEN</sequence>
<comment type="caution">
    <text evidence="1">The sequence shown here is derived from an EMBL/GenBank/DDBJ whole genome shotgun (WGS) entry which is preliminary data.</text>
</comment>
<accession>A0ABV7FX30</accession>
<reference evidence="2" key="1">
    <citation type="journal article" date="2019" name="Int. J. Syst. Evol. Microbiol.">
        <title>The Global Catalogue of Microorganisms (GCM) 10K type strain sequencing project: providing services to taxonomists for standard genome sequencing and annotation.</title>
        <authorList>
            <consortium name="The Broad Institute Genomics Platform"/>
            <consortium name="The Broad Institute Genome Sequencing Center for Infectious Disease"/>
            <person name="Wu L."/>
            <person name="Ma J."/>
        </authorList>
    </citation>
    <scope>NUCLEOTIDE SEQUENCE [LARGE SCALE GENOMIC DNA]</scope>
    <source>
        <strain evidence="2">KCTC 52094</strain>
    </source>
</reference>
<proteinExistence type="predicted"/>
<name>A0ABV7FX30_9PROT</name>
<protein>
    <submittedName>
        <fullName evidence="1">Uncharacterized protein</fullName>
    </submittedName>
</protein>
<gene>
    <name evidence="1" type="ORF">ACFOD4_07750</name>
</gene>
<evidence type="ECO:0000313" key="2">
    <source>
        <dbReference type="Proteomes" id="UP001595593"/>
    </source>
</evidence>
<dbReference type="Proteomes" id="UP001595593">
    <property type="component" value="Unassembled WGS sequence"/>
</dbReference>
<evidence type="ECO:0000313" key="1">
    <source>
        <dbReference type="EMBL" id="MFC3124949.1"/>
    </source>
</evidence>
<organism evidence="1 2">
    <name type="scientific">Teichococcus globiformis</name>
    <dbReference type="NCBI Taxonomy" id="2307229"/>
    <lineage>
        <taxon>Bacteria</taxon>
        <taxon>Pseudomonadati</taxon>
        <taxon>Pseudomonadota</taxon>
        <taxon>Alphaproteobacteria</taxon>
        <taxon>Acetobacterales</taxon>
        <taxon>Roseomonadaceae</taxon>
        <taxon>Roseomonas</taxon>
    </lineage>
</organism>
<keyword evidence="2" id="KW-1185">Reference proteome</keyword>
<dbReference type="EMBL" id="JBHRTN010000008">
    <property type="protein sequence ID" value="MFC3124949.1"/>
    <property type="molecule type" value="Genomic_DNA"/>
</dbReference>